<comment type="cofactor">
    <cofactor evidence="1">
        <name>Zn(2+)</name>
        <dbReference type="ChEBI" id="CHEBI:29105"/>
    </cofactor>
</comment>
<dbReference type="InterPro" id="IPR041569">
    <property type="entry name" value="AAA_lid_3"/>
</dbReference>
<evidence type="ECO:0000256" key="4">
    <source>
        <dbReference type="ARBA" id="ARBA00010044"/>
    </source>
</evidence>
<dbReference type="GO" id="GO:0005745">
    <property type="term" value="C:m-AAA complex"/>
    <property type="evidence" value="ECO:0007669"/>
    <property type="project" value="TreeGrafter"/>
</dbReference>
<dbReference type="PANTHER" id="PTHR43655">
    <property type="entry name" value="ATP-DEPENDENT PROTEASE"/>
    <property type="match status" value="1"/>
</dbReference>
<name>E3NH72_CAERE</name>
<keyword evidence="14 19" id="KW-1133">Transmembrane helix</keyword>
<reference evidence="21" key="1">
    <citation type="submission" date="2007-07" db="EMBL/GenBank/DDBJ databases">
        <title>PCAP assembly of the Caenorhabditis remanei genome.</title>
        <authorList>
            <consortium name="The Caenorhabditis remanei Sequencing Consortium"/>
            <person name="Wilson R.K."/>
        </authorList>
    </citation>
    <scope>NUCLEOTIDE SEQUENCE [LARGE SCALE GENOMIC DNA]</scope>
    <source>
        <strain evidence="21">PB4641</strain>
    </source>
</reference>
<evidence type="ECO:0000256" key="10">
    <source>
        <dbReference type="ARBA" id="ARBA00022801"/>
    </source>
</evidence>
<evidence type="ECO:0000256" key="16">
    <source>
        <dbReference type="ARBA" id="ARBA00023136"/>
    </source>
</evidence>
<keyword evidence="13" id="KW-0809">Transit peptide</keyword>
<dbReference type="CDD" id="cd19501">
    <property type="entry name" value="RecA-like_FtsH"/>
    <property type="match status" value="1"/>
</dbReference>
<dbReference type="Gene3D" id="3.40.1690.20">
    <property type="match status" value="1"/>
</dbReference>
<evidence type="ECO:0000256" key="14">
    <source>
        <dbReference type="ARBA" id="ARBA00022989"/>
    </source>
</evidence>
<dbReference type="Pfam" id="PF01434">
    <property type="entry name" value="Peptidase_M41"/>
    <property type="match status" value="1"/>
</dbReference>
<dbReference type="GO" id="GO:0005524">
    <property type="term" value="F:ATP binding"/>
    <property type="evidence" value="ECO:0007669"/>
    <property type="project" value="UniProtKB-KW"/>
</dbReference>
<dbReference type="Pfam" id="PF17862">
    <property type="entry name" value="AAA_lid_3"/>
    <property type="match status" value="1"/>
</dbReference>
<keyword evidence="9" id="KW-0547">Nucleotide-binding</keyword>
<dbReference type="Gene3D" id="1.10.287.1490">
    <property type="match status" value="1"/>
</dbReference>
<dbReference type="InterPro" id="IPR003959">
    <property type="entry name" value="ATPase_AAA_core"/>
</dbReference>
<dbReference type="Pfam" id="PF00004">
    <property type="entry name" value="AAA"/>
    <property type="match status" value="1"/>
</dbReference>
<comment type="similarity">
    <text evidence="4">In the C-terminal section; belongs to the peptidase M41 family.</text>
</comment>
<evidence type="ECO:0000256" key="13">
    <source>
        <dbReference type="ARBA" id="ARBA00022946"/>
    </source>
</evidence>
<keyword evidence="7 19" id="KW-0812">Transmembrane</keyword>
<dbReference type="Gene3D" id="1.10.8.60">
    <property type="match status" value="1"/>
</dbReference>
<keyword evidence="8" id="KW-0479">Metal-binding</keyword>
<dbReference type="FunFam" id="3.40.1690.20:FF:000011">
    <property type="entry name" value="ParaPleGiN AAA protease family"/>
    <property type="match status" value="1"/>
</dbReference>
<accession>E3NH72</accession>
<evidence type="ECO:0000256" key="12">
    <source>
        <dbReference type="ARBA" id="ARBA00022840"/>
    </source>
</evidence>
<feature type="transmembrane region" description="Helical" evidence="19">
    <location>
        <begin position="228"/>
        <end position="248"/>
    </location>
</feature>
<organism evidence="22">
    <name type="scientific">Caenorhabditis remanei</name>
    <name type="common">Caenorhabditis vulgaris</name>
    <dbReference type="NCBI Taxonomy" id="31234"/>
    <lineage>
        <taxon>Eukaryota</taxon>
        <taxon>Metazoa</taxon>
        <taxon>Ecdysozoa</taxon>
        <taxon>Nematoda</taxon>
        <taxon>Chromadorea</taxon>
        <taxon>Rhabditida</taxon>
        <taxon>Rhabditina</taxon>
        <taxon>Rhabditomorpha</taxon>
        <taxon>Rhabditoidea</taxon>
        <taxon>Rhabditidae</taxon>
        <taxon>Peloderinae</taxon>
        <taxon>Caenorhabditis</taxon>
    </lineage>
</organism>
<dbReference type="GO" id="GO:0046872">
    <property type="term" value="F:metal ion binding"/>
    <property type="evidence" value="ECO:0007669"/>
    <property type="project" value="UniProtKB-KW"/>
</dbReference>
<protein>
    <submittedName>
        <fullName evidence="21">CRE-PPGN-1 protein</fullName>
    </submittedName>
</protein>
<evidence type="ECO:0000256" key="17">
    <source>
        <dbReference type="SAM" id="Coils"/>
    </source>
</evidence>
<proteinExistence type="inferred from homology"/>
<dbReference type="InterPro" id="IPR003593">
    <property type="entry name" value="AAA+_ATPase"/>
</dbReference>
<dbReference type="FunFam" id="3.40.50.300:FF:000277">
    <property type="entry name" value="ATP-dependent zinc metalloprotease FtsH"/>
    <property type="match status" value="1"/>
</dbReference>
<comment type="similarity">
    <text evidence="5">In the N-terminal section; belongs to the AAA ATPase family.</text>
</comment>
<dbReference type="SUPFAM" id="SSF140990">
    <property type="entry name" value="FtsH protease domain-like"/>
    <property type="match status" value="1"/>
</dbReference>
<dbReference type="SUPFAM" id="SSF57997">
    <property type="entry name" value="Tropomyosin"/>
    <property type="match status" value="1"/>
</dbReference>
<dbReference type="SUPFAM" id="SSF52540">
    <property type="entry name" value="P-loop containing nucleoside triphosphate hydrolases"/>
    <property type="match status" value="1"/>
</dbReference>
<dbReference type="GO" id="GO:0004222">
    <property type="term" value="F:metalloendopeptidase activity"/>
    <property type="evidence" value="ECO:0007669"/>
    <property type="project" value="InterPro"/>
</dbReference>
<feature type="region of interest" description="Disordered" evidence="18">
    <location>
        <begin position="77"/>
        <end position="104"/>
    </location>
</feature>
<keyword evidence="16 19" id="KW-0472">Membrane</keyword>
<feature type="transmembrane region" description="Helical" evidence="19">
    <location>
        <begin position="114"/>
        <end position="130"/>
    </location>
</feature>
<evidence type="ECO:0000256" key="18">
    <source>
        <dbReference type="SAM" id="MobiDB-lite"/>
    </source>
</evidence>
<keyword evidence="11" id="KW-0862">Zinc</keyword>
<dbReference type="GO" id="GO:0034982">
    <property type="term" value="P:mitochondrial protein processing"/>
    <property type="evidence" value="ECO:0007669"/>
    <property type="project" value="TreeGrafter"/>
</dbReference>
<dbReference type="Gene3D" id="1.20.58.760">
    <property type="entry name" value="Peptidase M41"/>
    <property type="match status" value="1"/>
</dbReference>
<keyword evidence="6" id="KW-0645">Protease</keyword>
<dbReference type="InterPro" id="IPR050928">
    <property type="entry name" value="ATP-dep_Zn_Metalloprotease"/>
</dbReference>
<sequence length="931" mass="101998">MHLLLKTGTPQRLSVFFHRTQDYHTSIQRFSSILPHILNARQFPQRRARPKEEKAANTENDQKTFKNPWIEISWSSKGHRETKEEVKESSEGGGGNGGKDDDPRKKLMEKMKRWLAISLFAYGVLFMLSPKTSGGVTADKISWSEFINELLPTGQIYRIIVLPEKDIAYLYVYDTGAKNSKGERLANMYRVGIPSVARFETEVRAAEAALGLPPEHWTQIEFKRSENIAQWITIIFLGGLLIGGFLLFKKMKGSFNMTDIMSNMTKGKFTVIDPHSAEGKKQLKIKFKDVAGCSEAKVEIREFVDYLKNPGRFTKLGAKLPRGALLTGPPGCGKTLLAKALAAESTVPFISMNGSEFVEVIGGLGASRIRGLFKEARSRSPCIIYIDEIDAIGKKRNEGQGAGGFGGGSGEEEQTLNQLLVEMDGMGSGNGVVVLASTNRADVLDKALLRPGRFDRHISIDLPTMIERKDMFELYMRKIKLDHAPQEYSQRLSAMTPGFSGADIMNVCNESAIRAASNKSRVVTIKDVEYALDRVLAGSEKRSRSLVEEEREVVAYHEAGHALVGWMLEHTDALLKVTIIPRTSAALGFAQYSPRDKKLFAKEELFDRMCMMLGGRCAENLKFGRITSGAQDDLQKVTKSAYAQMKLYGMSANVGPLSFPNTEGFQIKPYSKKFGAMFDQEASLIVAKAHEETTKLIRDNMDKLETVSTSKNVQKIELNSKARFKTENCLASAKSQLASANSQLASANSKLASANSQLASAKSKLASANSQLASANSKLASANSQLASAKSKLASANSQLASAKSQLASTKSQLASAKSQLASAKSKLASANSQLASAKSQLASTKSQLASAKSQLASLGKDPESRWSYGSRPIWLESLSCETSKTIAQALLKREVLNYDDVKQLIGTPKFGDKHVIDMVENVLPKEDALN</sequence>
<evidence type="ECO:0000256" key="8">
    <source>
        <dbReference type="ARBA" id="ARBA00022723"/>
    </source>
</evidence>
<feature type="region of interest" description="Disordered" evidence="18">
    <location>
        <begin position="43"/>
        <end position="62"/>
    </location>
</feature>
<dbReference type="SMART" id="SM00382">
    <property type="entry name" value="AAA"/>
    <property type="match status" value="1"/>
</dbReference>
<dbReference type="Gene3D" id="3.40.50.300">
    <property type="entry name" value="P-loop containing nucleotide triphosphate hydrolases"/>
    <property type="match status" value="1"/>
</dbReference>
<feature type="compositionally biased region" description="Basic and acidic residues" evidence="18">
    <location>
        <begin position="78"/>
        <end position="90"/>
    </location>
</feature>
<dbReference type="MEROPS" id="M41.A12"/>
<keyword evidence="17" id="KW-0175">Coiled coil</keyword>
<dbReference type="InParanoid" id="E3NH72"/>
<dbReference type="FunFam" id="1.20.58.760:FF:000003">
    <property type="entry name" value="AFG3-like AAA ATPase 2"/>
    <property type="match status" value="1"/>
</dbReference>
<feature type="compositionally biased region" description="Basic and acidic residues" evidence="18">
    <location>
        <begin position="50"/>
        <end position="62"/>
    </location>
</feature>
<dbReference type="GO" id="GO:0016887">
    <property type="term" value="F:ATP hydrolysis activity"/>
    <property type="evidence" value="ECO:0007669"/>
    <property type="project" value="InterPro"/>
</dbReference>
<dbReference type="STRING" id="31234.E3NH72"/>
<evidence type="ECO:0000256" key="7">
    <source>
        <dbReference type="ARBA" id="ARBA00022692"/>
    </source>
</evidence>
<dbReference type="OrthoDB" id="1413014at2759"/>
<dbReference type="EMBL" id="DS268669">
    <property type="protein sequence ID" value="EFO97927.1"/>
    <property type="molecule type" value="Genomic_DNA"/>
</dbReference>
<evidence type="ECO:0000256" key="9">
    <source>
        <dbReference type="ARBA" id="ARBA00022741"/>
    </source>
</evidence>
<dbReference type="FunFam" id="1.10.8.60:FF:000147">
    <property type="entry name" value="Putative ATP-dependent zinc metallopeptidase"/>
    <property type="match status" value="1"/>
</dbReference>
<keyword evidence="15" id="KW-0482">Metalloprotease</keyword>
<dbReference type="HOGENOM" id="CLU_000688_16_2_1"/>
<evidence type="ECO:0000259" key="20">
    <source>
        <dbReference type="SMART" id="SM00382"/>
    </source>
</evidence>
<evidence type="ECO:0000256" key="19">
    <source>
        <dbReference type="SAM" id="Phobius"/>
    </source>
</evidence>
<dbReference type="Proteomes" id="UP000008281">
    <property type="component" value="Unassembled WGS sequence"/>
</dbReference>
<evidence type="ECO:0000256" key="11">
    <source>
        <dbReference type="ARBA" id="ARBA00022833"/>
    </source>
</evidence>
<feature type="domain" description="AAA+ ATPase" evidence="20">
    <location>
        <begin position="320"/>
        <end position="464"/>
    </location>
</feature>
<feature type="coiled-coil region" evidence="17">
    <location>
        <begin position="730"/>
        <end position="855"/>
    </location>
</feature>
<evidence type="ECO:0000256" key="5">
    <source>
        <dbReference type="ARBA" id="ARBA00010550"/>
    </source>
</evidence>
<keyword evidence="12" id="KW-0067">ATP-binding</keyword>
<evidence type="ECO:0000256" key="3">
    <source>
        <dbReference type="ARBA" id="ARBA00004173"/>
    </source>
</evidence>
<dbReference type="InterPro" id="IPR037219">
    <property type="entry name" value="Peptidase_M41-like"/>
</dbReference>
<gene>
    <name evidence="21" type="primary">Cre-ppgn-1</name>
    <name evidence="21" type="ORF">CRE_14331</name>
</gene>
<dbReference type="eggNOG" id="KOG0731">
    <property type="taxonomic scope" value="Eukaryota"/>
</dbReference>
<dbReference type="PANTHER" id="PTHR43655:SF8">
    <property type="entry name" value="PARAPLEGIN"/>
    <property type="match status" value="1"/>
</dbReference>
<evidence type="ECO:0000256" key="6">
    <source>
        <dbReference type="ARBA" id="ARBA00022670"/>
    </source>
</evidence>
<evidence type="ECO:0000256" key="2">
    <source>
        <dbReference type="ARBA" id="ARBA00004141"/>
    </source>
</evidence>
<dbReference type="FunCoup" id="E3NH72">
    <property type="interactions" value="2152"/>
</dbReference>
<keyword evidence="22" id="KW-1185">Reference proteome</keyword>
<dbReference type="AlphaFoldDB" id="E3NH72"/>
<dbReference type="InterPro" id="IPR027417">
    <property type="entry name" value="P-loop_NTPase"/>
</dbReference>
<comment type="subcellular location">
    <subcellularLocation>
        <location evidence="2">Membrane</location>
        <topology evidence="2">Multi-pass membrane protein</topology>
    </subcellularLocation>
    <subcellularLocation>
        <location evidence="3">Mitochondrion</location>
    </subcellularLocation>
</comment>
<evidence type="ECO:0000313" key="21">
    <source>
        <dbReference type="EMBL" id="EFO97927.1"/>
    </source>
</evidence>
<evidence type="ECO:0000256" key="15">
    <source>
        <dbReference type="ARBA" id="ARBA00023049"/>
    </source>
</evidence>
<dbReference type="GO" id="GO:0004176">
    <property type="term" value="F:ATP-dependent peptidase activity"/>
    <property type="evidence" value="ECO:0007669"/>
    <property type="project" value="InterPro"/>
</dbReference>
<dbReference type="InterPro" id="IPR000642">
    <property type="entry name" value="Peptidase_M41"/>
</dbReference>
<keyword evidence="10" id="KW-0378">Hydrolase</keyword>
<evidence type="ECO:0000256" key="1">
    <source>
        <dbReference type="ARBA" id="ARBA00001947"/>
    </source>
</evidence>
<evidence type="ECO:0000313" key="22">
    <source>
        <dbReference type="Proteomes" id="UP000008281"/>
    </source>
</evidence>